<evidence type="ECO:0000256" key="1">
    <source>
        <dbReference type="ARBA" id="ARBA00004613"/>
    </source>
</evidence>
<proteinExistence type="predicted"/>
<dbReference type="EMBL" id="CALNXI010001365">
    <property type="protein sequence ID" value="CAH3166547.1"/>
    <property type="molecule type" value="Genomic_DNA"/>
</dbReference>
<comment type="subcellular location">
    <subcellularLocation>
        <location evidence="1">Secreted</location>
    </subcellularLocation>
</comment>
<keyword evidence="2" id="KW-0964">Secreted</keyword>
<dbReference type="InterPro" id="IPR007671">
    <property type="entry name" value="Selenoprotein-P_N"/>
</dbReference>
<keyword evidence="4" id="KW-0712">Selenocysteine</keyword>
<evidence type="ECO:0000256" key="4">
    <source>
        <dbReference type="ARBA" id="ARBA00022933"/>
    </source>
</evidence>
<evidence type="ECO:0000256" key="2">
    <source>
        <dbReference type="ARBA" id="ARBA00022525"/>
    </source>
</evidence>
<reference evidence="8 9" key="1">
    <citation type="submission" date="2022-05" db="EMBL/GenBank/DDBJ databases">
        <authorList>
            <consortium name="Genoscope - CEA"/>
            <person name="William W."/>
        </authorList>
    </citation>
    <scope>NUCLEOTIDE SEQUENCE [LARGE SCALE GENOMIC DNA]</scope>
</reference>
<keyword evidence="9" id="KW-1185">Reference proteome</keyword>
<feature type="region of interest" description="Disordered" evidence="6">
    <location>
        <begin position="108"/>
        <end position="172"/>
    </location>
</feature>
<feature type="domain" description="Selenoprotein P N-terminal" evidence="7">
    <location>
        <begin position="12"/>
        <end position="150"/>
    </location>
</feature>
<feature type="compositionally biased region" description="Polar residues" evidence="6">
    <location>
        <begin position="121"/>
        <end position="133"/>
    </location>
</feature>
<evidence type="ECO:0000313" key="8">
    <source>
        <dbReference type="EMBL" id="CAH3166547.1"/>
    </source>
</evidence>
<name>A0ABN8QLA6_9CNID</name>
<feature type="compositionally biased region" description="Polar residues" evidence="6">
    <location>
        <begin position="151"/>
        <end position="166"/>
    </location>
</feature>
<protein>
    <recommendedName>
        <fullName evidence="7">Selenoprotein P N-terminal domain-containing protein</fullName>
    </recommendedName>
</protein>
<feature type="compositionally biased region" description="Low complexity" evidence="6">
    <location>
        <begin position="108"/>
        <end position="120"/>
    </location>
</feature>
<dbReference type="PANTHER" id="PTHR10105">
    <property type="entry name" value="SELENOPROTEIN P"/>
    <property type="match status" value="1"/>
</dbReference>
<evidence type="ECO:0000313" key="9">
    <source>
        <dbReference type="Proteomes" id="UP001159427"/>
    </source>
</evidence>
<dbReference type="InterPro" id="IPR037941">
    <property type="entry name" value="SeP"/>
</dbReference>
<accession>A0ABN8QLA6</accession>
<dbReference type="Proteomes" id="UP001159427">
    <property type="component" value="Unassembled WGS sequence"/>
</dbReference>
<sequence length="172" mass="19113">MNVMYKNVVFKRNITDVSFMILNMKRAAATISKLTTRVSFPVYQEPVSQDIMGMLGGAKDDILIYDRCGLLVKHFSMPYSYLGWPFVRNSLWEVINNPSKCKQYCPVTTTPSTKNSSPSTAVTTSLNKNTINPSSLSSSESGKSQLERHSTTASSPVTKQEGLNNSSDREQN</sequence>
<evidence type="ECO:0000259" key="7">
    <source>
        <dbReference type="Pfam" id="PF04592"/>
    </source>
</evidence>
<comment type="caution">
    <text evidence="8">The sequence shown here is derived from an EMBL/GenBank/DDBJ whole genome shotgun (WGS) entry which is preliminary data.</text>
</comment>
<evidence type="ECO:0000256" key="5">
    <source>
        <dbReference type="ARBA" id="ARBA00023180"/>
    </source>
</evidence>
<keyword evidence="5" id="KW-0325">Glycoprotein</keyword>
<evidence type="ECO:0000256" key="6">
    <source>
        <dbReference type="SAM" id="MobiDB-lite"/>
    </source>
</evidence>
<gene>
    <name evidence="8" type="ORF">PEVE_00005728</name>
</gene>
<dbReference type="Pfam" id="PF04592">
    <property type="entry name" value="SelP_N"/>
    <property type="match status" value="1"/>
</dbReference>
<feature type="compositionally biased region" description="Low complexity" evidence="6">
    <location>
        <begin position="134"/>
        <end position="144"/>
    </location>
</feature>
<dbReference type="PANTHER" id="PTHR10105:SF2">
    <property type="entry name" value="AGAP003297-PA"/>
    <property type="match status" value="1"/>
</dbReference>
<evidence type="ECO:0000256" key="3">
    <source>
        <dbReference type="ARBA" id="ARBA00022729"/>
    </source>
</evidence>
<keyword evidence="3" id="KW-0732">Signal</keyword>
<organism evidence="8 9">
    <name type="scientific">Porites evermanni</name>
    <dbReference type="NCBI Taxonomy" id="104178"/>
    <lineage>
        <taxon>Eukaryota</taxon>
        <taxon>Metazoa</taxon>
        <taxon>Cnidaria</taxon>
        <taxon>Anthozoa</taxon>
        <taxon>Hexacorallia</taxon>
        <taxon>Scleractinia</taxon>
        <taxon>Fungiina</taxon>
        <taxon>Poritidae</taxon>
        <taxon>Porites</taxon>
    </lineage>
</organism>